<gene>
    <name evidence="1" type="ORF">PHYPA_031212</name>
</gene>
<reference evidence="1" key="2">
    <citation type="journal article" date="2018" name="Plant J.">
        <title>The Physcomitrella patens chromosome-scale assembly reveals moss genome structure and evolution.</title>
        <authorList>
            <person name="Lang D."/>
            <person name="Ullrich K.K."/>
            <person name="Murat F."/>
            <person name="Fuchs J."/>
            <person name="Jenkins J."/>
            <person name="Haas F.B."/>
            <person name="Piednoel M."/>
            <person name="Gundlach H."/>
            <person name="Van Bel M."/>
            <person name="Meyberg R."/>
            <person name="Vives C."/>
            <person name="Morata J."/>
            <person name="Symeonidi A."/>
            <person name="Hiss M."/>
            <person name="Muchero W."/>
            <person name="Kamisugi Y."/>
            <person name="Saleh O."/>
            <person name="Blanc G."/>
            <person name="Decker E.L."/>
            <person name="van Gessel N."/>
            <person name="Grimwood J."/>
            <person name="Hayes R.D."/>
            <person name="Graham S.W."/>
            <person name="Gunter L.E."/>
            <person name="McDaniel S.F."/>
            <person name="Hoernstein S.N.W."/>
            <person name="Larsson A."/>
            <person name="Li F.W."/>
            <person name="Perroud P.F."/>
            <person name="Phillips J."/>
            <person name="Ranjan P."/>
            <person name="Rokshar D.S."/>
            <person name="Rothfels C.J."/>
            <person name="Schneider L."/>
            <person name="Shu S."/>
            <person name="Stevenson D.W."/>
            <person name="Thummler F."/>
            <person name="Tillich M."/>
            <person name="Villarreal Aguilar J.C."/>
            <person name="Widiez T."/>
            <person name="Wong G.K."/>
            <person name="Wymore A."/>
            <person name="Zhang Y."/>
            <person name="Zimmer A.D."/>
            <person name="Quatrano R.S."/>
            <person name="Mayer K.F.X."/>
            <person name="Goodstein D."/>
            <person name="Casacuberta J.M."/>
            <person name="Vandepoele K."/>
            <person name="Reski R."/>
            <person name="Cuming A.C."/>
            <person name="Tuskan G.A."/>
            <person name="Maumus F."/>
            <person name="Salse J."/>
            <person name="Schmutz J."/>
            <person name="Rensing S.A."/>
        </authorList>
    </citation>
    <scope>NUCLEOTIDE SEQUENCE [LARGE SCALE GENOMIC DNA]</scope>
</reference>
<accession>A0A2K1I9R8</accession>
<dbReference type="InParanoid" id="A0A2K1I9R8"/>
<comment type="caution">
    <text evidence="1">The sequence shown here is derived from an EMBL/GenBank/DDBJ whole genome shotgun (WGS) entry which is preliminary data.</text>
</comment>
<reference evidence="1" key="1">
    <citation type="journal article" date="2008" name="Science">
        <title>The Physcomitrella genome reveals evolutionary insights into the conquest of land by plants.</title>
        <authorList>
            <person name="Rensing S."/>
            <person name="Lang D."/>
            <person name="Zimmer A."/>
            <person name="Terry A."/>
            <person name="Salamov A."/>
            <person name="Shapiro H."/>
            <person name="Nishiyama T."/>
            <person name="Perroud P.-F."/>
            <person name="Lindquist E."/>
            <person name="Kamisugi Y."/>
            <person name="Tanahashi T."/>
            <person name="Sakakibara K."/>
            <person name="Fujita T."/>
            <person name="Oishi K."/>
            <person name="Shin-I T."/>
            <person name="Kuroki Y."/>
            <person name="Toyoda A."/>
            <person name="Suzuki Y."/>
            <person name="Hashimoto A."/>
            <person name="Yamaguchi K."/>
            <person name="Sugano A."/>
            <person name="Kohara Y."/>
            <person name="Fujiyama A."/>
            <person name="Anterola A."/>
            <person name="Aoki S."/>
            <person name="Ashton N."/>
            <person name="Barbazuk W.B."/>
            <person name="Barker E."/>
            <person name="Bennetzen J."/>
            <person name="Bezanilla M."/>
            <person name="Blankenship R."/>
            <person name="Cho S.H."/>
            <person name="Dutcher S."/>
            <person name="Estelle M."/>
            <person name="Fawcett J.A."/>
            <person name="Gundlach H."/>
            <person name="Hanada K."/>
            <person name="Heyl A."/>
            <person name="Hicks K.A."/>
            <person name="Hugh J."/>
            <person name="Lohr M."/>
            <person name="Mayer K."/>
            <person name="Melkozernov A."/>
            <person name="Murata T."/>
            <person name="Nelson D."/>
            <person name="Pils B."/>
            <person name="Prigge M."/>
            <person name="Reiss B."/>
            <person name="Renner T."/>
            <person name="Rombauts S."/>
            <person name="Rushton P."/>
            <person name="Sanderfoot A."/>
            <person name="Schween G."/>
            <person name="Shiu S.-H."/>
            <person name="Stueber K."/>
            <person name="Theodoulou F.L."/>
            <person name="Tu H."/>
            <person name="Van de Peer Y."/>
            <person name="Verrier P.J."/>
            <person name="Waters E."/>
            <person name="Wood A."/>
            <person name="Yang L."/>
            <person name="Cove D."/>
            <person name="Cuming A."/>
            <person name="Hasebe M."/>
            <person name="Lucas S."/>
            <person name="Mishler D.B."/>
            <person name="Reski R."/>
            <person name="Grigoriev I."/>
            <person name="Quatrano R.S."/>
            <person name="Boore J.L."/>
        </authorList>
    </citation>
    <scope>NUCLEOTIDE SEQUENCE [LARGE SCALE GENOMIC DNA]</scope>
</reference>
<organism evidence="1">
    <name type="scientific">Physcomitrium patens</name>
    <name type="common">Spreading-leaved earth moss</name>
    <name type="synonym">Physcomitrella patens</name>
    <dbReference type="NCBI Taxonomy" id="3218"/>
    <lineage>
        <taxon>Eukaryota</taxon>
        <taxon>Viridiplantae</taxon>
        <taxon>Streptophyta</taxon>
        <taxon>Embryophyta</taxon>
        <taxon>Bryophyta</taxon>
        <taxon>Bryophytina</taxon>
        <taxon>Bryopsida</taxon>
        <taxon>Funariidae</taxon>
        <taxon>Funariales</taxon>
        <taxon>Funariaceae</taxon>
        <taxon>Physcomitrium</taxon>
    </lineage>
</organism>
<sequence>MELVRSRFNTLLLQLKPLSIIDLYYYWSLDFIGPLIVTSYRAKYVLIMVEHFNYRTISINHLEVDDLTKQVV</sequence>
<name>A0A2K1I9R8_PHYPA</name>
<dbReference type="AlphaFoldDB" id="A0A2K1I9R8"/>
<proteinExistence type="predicted"/>
<evidence type="ECO:0000313" key="1">
    <source>
        <dbReference type="EMBL" id="PNR26019.1"/>
    </source>
</evidence>
<dbReference type="EMBL" id="ABEU02000211">
    <property type="protein sequence ID" value="PNR26019.1"/>
    <property type="molecule type" value="Genomic_DNA"/>
</dbReference>
<protein>
    <submittedName>
        <fullName evidence="1">Uncharacterized protein</fullName>
    </submittedName>
</protein>